<reference evidence="1" key="1">
    <citation type="submission" date="2021-02" db="EMBL/GenBank/DDBJ databases">
        <authorList>
            <person name="Nowell W R."/>
        </authorList>
    </citation>
    <scope>NUCLEOTIDE SEQUENCE</scope>
</reference>
<gene>
    <name evidence="1" type="ORF">ZHD862_LOCUS36331</name>
</gene>
<dbReference type="Proteomes" id="UP000663864">
    <property type="component" value="Unassembled WGS sequence"/>
</dbReference>
<proteinExistence type="predicted"/>
<comment type="caution">
    <text evidence="1">The sequence shown here is derived from an EMBL/GenBank/DDBJ whole genome shotgun (WGS) entry which is preliminary data.</text>
</comment>
<accession>A0A815RD57</accession>
<evidence type="ECO:0000313" key="2">
    <source>
        <dbReference type="Proteomes" id="UP000663864"/>
    </source>
</evidence>
<sequence>INKTLIILFQVKQKLDV</sequence>
<protein>
    <submittedName>
        <fullName evidence="1">Uncharacterized protein</fullName>
    </submittedName>
</protein>
<organism evidence="1 2">
    <name type="scientific">Rotaria sordida</name>
    <dbReference type="NCBI Taxonomy" id="392033"/>
    <lineage>
        <taxon>Eukaryota</taxon>
        <taxon>Metazoa</taxon>
        <taxon>Spiralia</taxon>
        <taxon>Gnathifera</taxon>
        <taxon>Rotifera</taxon>
        <taxon>Eurotatoria</taxon>
        <taxon>Bdelloidea</taxon>
        <taxon>Philodinida</taxon>
        <taxon>Philodinidae</taxon>
        <taxon>Rotaria</taxon>
    </lineage>
</organism>
<dbReference type="EMBL" id="CAJNOT010005808">
    <property type="protein sequence ID" value="CAF1475525.1"/>
    <property type="molecule type" value="Genomic_DNA"/>
</dbReference>
<dbReference type="AlphaFoldDB" id="A0A815RD57"/>
<name>A0A815RD57_9BILA</name>
<evidence type="ECO:0000313" key="1">
    <source>
        <dbReference type="EMBL" id="CAF1475525.1"/>
    </source>
</evidence>
<feature type="non-terminal residue" evidence="1">
    <location>
        <position position="1"/>
    </location>
</feature>